<name>A0A7R8A3C0_ASPKA</name>
<evidence type="ECO:0000313" key="1">
    <source>
        <dbReference type="EMBL" id="BCS02663.1"/>
    </source>
</evidence>
<dbReference type="GeneID" id="64963984"/>
<dbReference type="AlphaFoldDB" id="A0A7R8A3C0"/>
<dbReference type="EMBL" id="AP024430">
    <property type="protein sequence ID" value="BCS02663.1"/>
    <property type="molecule type" value="Genomic_DNA"/>
</dbReference>
<organism evidence="1 2">
    <name type="scientific">Aspergillus kawachii</name>
    <name type="common">White koji mold</name>
    <name type="synonym">Aspergillus awamori var. kawachi</name>
    <dbReference type="NCBI Taxonomy" id="1069201"/>
    <lineage>
        <taxon>Eukaryota</taxon>
        <taxon>Fungi</taxon>
        <taxon>Dikarya</taxon>
        <taxon>Ascomycota</taxon>
        <taxon>Pezizomycotina</taxon>
        <taxon>Eurotiomycetes</taxon>
        <taxon>Eurotiomycetidae</taxon>
        <taxon>Eurotiales</taxon>
        <taxon>Aspergillaceae</taxon>
        <taxon>Aspergillus</taxon>
        <taxon>Aspergillus subgen. Circumdati</taxon>
    </lineage>
</organism>
<proteinExistence type="predicted"/>
<dbReference type="RefSeq" id="XP_041546425.1">
    <property type="nucleotide sequence ID" value="XM_041693107.1"/>
</dbReference>
<keyword evidence="2" id="KW-1185">Reference proteome</keyword>
<reference evidence="1" key="2">
    <citation type="submission" date="2021-02" db="EMBL/GenBank/DDBJ databases">
        <title>Aspergillus luchuensis mut. kawachii IFO 4304 genome sequence.</title>
        <authorList>
            <person name="Mori K."/>
            <person name="Kadooka C."/>
            <person name="Goto M."/>
            <person name="Futagami T."/>
        </authorList>
    </citation>
    <scope>NUCLEOTIDE SEQUENCE</scope>
    <source>
        <strain evidence="1">IFO 4308</strain>
    </source>
</reference>
<evidence type="ECO:0000313" key="2">
    <source>
        <dbReference type="Proteomes" id="UP000661280"/>
    </source>
</evidence>
<protein>
    <submittedName>
        <fullName evidence="1">Uncharacterized protein</fullName>
    </submittedName>
</protein>
<sequence>MGTYLPLKAGRYGRIKSSDFRICLDKLRISDPIATIEVIVQTEMLMNDGSVFETLLLYRTTRPVQVHMWKLHHVRFRHVLCAHTLNNIGRQTGLRTDYSNVLNEQQFMCSKDLSDTIGASIR</sequence>
<dbReference type="KEGG" id="aluc:AKAW2_60927A"/>
<dbReference type="Proteomes" id="UP000661280">
    <property type="component" value="Chromosome 6"/>
</dbReference>
<accession>A0A7R8A3C0</accession>
<gene>
    <name evidence="1" type="ORF">AKAW2_60927A</name>
</gene>
<reference evidence="1" key="1">
    <citation type="submission" date="2021-01" db="EMBL/GenBank/DDBJ databases">
        <authorList>
            <consortium name="Aspergillus luchuensis mut. kawachii IFO 4304 genome sequencing consortium"/>
            <person name="Kazuki M."/>
            <person name="Futagami T."/>
        </authorList>
    </citation>
    <scope>NUCLEOTIDE SEQUENCE</scope>
    <source>
        <strain evidence="1">IFO 4308</strain>
    </source>
</reference>